<dbReference type="KEGG" id="mphe:HGG69_02235"/>
<gene>
    <name evidence="1" type="ORF">HGG69_02235</name>
</gene>
<dbReference type="RefSeq" id="WP_169605169.1">
    <property type="nucleotide sequence ID" value="NZ_CP051481.1"/>
</dbReference>
<accession>A0A858U8R0</accession>
<dbReference type="AlphaFoldDB" id="A0A858U8R0"/>
<keyword evidence="2" id="KW-1185">Reference proteome</keyword>
<organism evidence="1 2">
    <name type="scientific">Mycoplasma phocoenae</name>
    <dbReference type="NCBI Taxonomy" id="754517"/>
    <lineage>
        <taxon>Bacteria</taxon>
        <taxon>Bacillati</taxon>
        <taxon>Mycoplasmatota</taxon>
        <taxon>Mollicutes</taxon>
        <taxon>Mycoplasmataceae</taxon>
        <taxon>Mycoplasma</taxon>
    </lineage>
</organism>
<dbReference type="EMBL" id="CP051481">
    <property type="protein sequence ID" value="QJG67118.1"/>
    <property type="molecule type" value="Genomic_DNA"/>
</dbReference>
<dbReference type="Proteomes" id="UP000501060">
    <property type="component" value="Chromosome"/>
</dbReference>
<proteinExistence type="predicted"/>
<evidence type="ECO:0000313" key="1">
    <source>
        <dbReference type="EMBL" id="QJG67118.1"/>
    </source>
</evidence>
<protein>
    <submittedName>
        <fullName evidence="1">Uncharacterized protein</fullName>
    </submittedName>
</protein>
<sequence length="399" mass="46767">MERKIIVIFNIYDKTLSIKAIEKLEDNSFLVLYKDNHIPISNSLPLCQLAIKNIESIINGKLEHIILSFEDANDYYFYTKEQNVQINSVFSPENAYDIEKSLEYDPENGHLTMQRILSLKYLNTQGEWVNANTYTDFVNKYVYDLKIKQRLSFIKKEKYEFIKNIINNMGLKILKTVNSTEALSVYMSKITDKKERNVFINIKPNCVAISYLHNNNFINFKKLSYGYNDLNQFISKKFNIDIELSTYLISNINSLKTIQKSPLVFRKNIDYQQLKNTIDSFYKNISSEAEMLLKMNNVFDSKHINISLLENNFIRQTIQNNNNKDKVTNFKIINSQKLSSNINLETTAIIDYLNIDISDHDVTDTLIINTQEMTQVKFKKNMWQWVKNAFNTLGVKNGR</sequence>
<evidence type="ECO:0000313" key="2">
    <source>
        <dbReference type="Proteomes" id="UP000501060"/>
    </source>
</evidence>
<reference evidence="1 2" key="1">
    <citation type="submission" date="2020-04" db="EMBL/GenBank/DDBJ databases">
        <title>Novel Mycoplasma species detected in Phocoena phocoena (harbor porpoise) from the USA.</title>
        <authorList>
            <person name="Volokhov D.V."/>
        </authorList>
    </citation>
    <scope>NUCLEOTIDE SEQUENCE [LARGE SCALE GENOMIC DNA]</scope>
    <source>
        <strain evidence="1 2">Phocoena C-264-GEN</strain>
    </source>
</reference>
<name>A0A858U8R0_9MOLU</name>